<evidence type="ECO:0000313" key="4">
    <source>
        <dbReference type="EMBL" id="SMG22438.1"/>
    </source>
</evidence>
<dbReference type="Gene3D" id="3.30.9.10">
    <property type="entry name" value="D-Amino Acid Oxidase, subunit A, domain 2"/>
    <property type="match status" value="1"/>
</dbReference>
<feature type="domain" description="FAD dependent oxidoreductase" evidence="3">
    <location>
        <begin position="2"/>
        <end position="409"/>
    </location>
</feature>
<dbReference type="PANTHER" id="PTHR13847">
    <property type="entry name" value="SARCOSINE DEHYDROGENASE-RELATED"/>
    <property type="match status" value="1"/>
</dbReference>
<dbReference type="GO" id="GO:0005737">
    <property type="term" value="C:cytoplasm"/>
    <property type="evidence" value="ECO:0007669"/>
    <property type="project" value="TreeGrafter"/>
</dbReference>
<evidence type="ECO:0000259" key="3">
    <source>
        <dbReference type="Pfam" id="PF01266"/>
    </source>
</evidence>
<dbReference type="Gene3D" id="3.50.50.60">
    <property type="entry name" value="FAD/NAD(P)-binding domain"/>
    <property type="match status" value="2"/>
</dbReference>
<dbReference type="PANTHER" id="PTHR13847:SF280">
    <property type="entry name" value="D-AMINO ACID DEHYDROGENASE"/>
    <property type="match status" value="1"/>
</dbReference>
<evidence type="ECO:0000256" key="2">
    <source>
        <dbReference type="ARBA" id="ARBA00023002"/>
    </source>
</evidence>
<proteinExistence type="inferred from homology"/>
<dbReference type="AlphaFoldDB" id="A0A1X7J555"/>
<name>A0A1X7J555_9BURK</name>
<dbReference type="GO" id="GO:0055130">
    <property type="term" value="P:D-alanine catabolic process"/>
    <property type="evidence" value="ECO:0007669"/>
    <property type="project" value="TreeGrafter"/>
</dbReference>
<dbReference type="GO" id="GO:0008718">
    <property type="term" value="F:D-amino-acid dehydrogenase activity"/>
    <property type="evidence" value="ECO:0007669"/>
    <property type="project" value="TreeGrafter"/>
</dbReference>
<gene>
    <name evidence="4" type="ORF">SAMN06265784_102185</name>
</gene>
<accession>A0A1X7J555</accession>
<dbReference type="Pfam" id="PF01266">
    <property type="entry name" value="DAO"/>
    <property type="match status" value="1"/>
</dbReference>
<dbReference type="Proteomes" id="UP000193228">
    <property type="component" value="Unassembled WGS sequence"/>
</dbReference>
<evidence type="ECO:0000256" key="1">
    <source>
        <dbReference type="ARBA" id="ARBA00009410"/>
    </source>
</evidence>
<reference evidence="5" key="1">
    <citation type="submission" date="2017-04" db="EMBL/GenBank/DDBJ databases">
        <authorList>
            <person name="Varghese N."/>
            <person name="Submissions S."/>
        </authorList>
    </citation>
    <scope>NUCLEOTIDE SEQUENCE [LARGE SCALE GENOMIC DNA]</scope>
    <source>
        <strain evidence="5">LMG 29540</strain>
    </source>
</reference>
<dbReference type="RefSeq" id="WP_085481358.1">
    <property type="nucleotide sequence ID" value="NZ_FXAT01000002.1"/>
</dbReference>
<dbReference type="EMBL" id="FXAT01000002">
    <property type="protein sequence ID" value="SMG22438.1"/>
    <property type="molecule type" value="Genomic_DNA"/>
</dbReference>
<dbReference type="SUPFAM" id="SSF51905">
    <property type="entry name" value="FAD/NAD(P)-binding domain"/>
    <property type="match status" value="1"/>
</dbReference>
<dbReference type="InterPro" id="IPR006076">
    <property type="entry name" value="FAD-dep_OxRdtase"/>
</dbReference>
<dbReference type="InterPro" id="IPR036188">
    <property type="entry name" value="FAD/NAD-bd_sf"/>
</dbReference>
<comment type="similarity">
    <text evidence="1">Belongs to the DadA oxidoreductase family.</text>
</comment>
<organism evidence="4 5">
    <name type="scientific">Paraburkholderia susongensis</name>
    <dbReference type="NCBI Taxonomy" id="1515439"/>
    <lineage>
        <taxon>Bacteria</taxon>
        <taxon>Pseudomonadati</taxon>
        <taxon>Pseudomonadota</taxon>
        <taxon>Betaproteobacteria</taxon>
        <taxon>Burkholderiales</taxon>
        <taxon>Burkholderiaceae</taxon>
        <taxon>Paraburkholderia</taxon>
    </lineage>
</organism>
<sequence>MDVIVIGGGIAGVATAYHLRAAGHRVCLVERHATVAQGATYGQGGTVLPTPLDVWFGPTFMASRHNAKNGVISKTGFNGPARQFVKQLAALQEPEAFARQYTLLRPLIEASREAMADVEARFGLEFEQASGLLYLVRSAHEWEQSTTALDLLRQFEVPHHVLTPAECAGVEHAVPTEPEFAGGVLFEHERTANCPLFTKLVKQALDMQGGVQFMPGCEVSAIRLENQRATVELAPRGDAPRAREVDVIHADAVVVAAGHDSLALLERAGLRLPLHPLRLHTLVAPIAHEEYAPHVAIVDAVKRIGISRMNHRLRIAGGAVLQSASLIDKPLGEALTKEALALLGQATHDWIPGAARISAALPWEGVKLLSPDGLPVIGNALHPRLFVNAGHGPAGWGLAWGSGKLVADLISGQAPEVAQDTLAAVRPERFQ</sequence>
<protein>
    <submittedName>
        <fullName evidence="4">D-amino-acid dehydrogenase</fullName>
    </submittedName>
</protein>
<dbReference type="GO" id="GO:0005886">
    <property type="term" value="C:plasma membrane"/>
    <property type="evidence" value="ECO:0007669"/>
    <property type="project" value="TreeGrafter"/>
</dbReference>
<evidence type="ECO:0000313" key="5">
    <source>
        <dbReference type="Proteomes" id="UP000193228"/>
    </source>
</evidence>
<dbReference type="OrthoDB" id="18526at2"/>
<keyword evidence="5" id="KW-1185">Reference proteome</keyword>
<keyword evidence="2" id="KW-0560">Oxidoreductase</keyword>
<dbReference type="STRING" id="1515439.SAMN06265784_102185"/>